<dbReference type="RefSeq" id="WP_183955863.1">
    <property type="nucleotide sequence ID" value="NZ_JACIEB010000005.1"/>
</dbReference>
<dbReference type="InterPro" id="IPR037523">
    <property type="entry name" value="VOC_core"/>
</dbReference>
<accession>A0A7W6DGW5</accession>
<reference evidence="2 3" key="1">
    <citation type="submission" date="2020-08" db="EMBL/GenBank/DDBJ databases">
        <title>Genomic Encyclopedia of Type Strains, Phase IV (KMG-IV): sequencing the most valuable type-strain genomes for metagenomic binning, comparative biology and taxonomic classification.</title>
        <authorList>
            <person name="Goeker M."/>
        </authorList>
    </citation>
    <scope>NUCLEOTIDE SEQUENCE [LARGE SCALE GENOMIC DNA]</scope>
    <source>
        <strain evidence="2 3">DSM 29348</strain>
    </source>
</reference>
<protein>
    <recommendedName>
        <fullName evidence="1">VOC domain-containing protein</fullName>
    </recommendedName>
</protein>
<keyword evidence="3" id="KW-1185">Reference proteome</keyword>
<sequence>MVPKFCRMAWRVEDMDAFTQRMHDLFGFTFFAPGLIAQVYPDATFKVRFGQHGIEPIQPGVEGLPFAEGDPLIEIAVDVADADSVLARMKAAGHEPIAVSYLPVPAVNEYLFGRDFHGIQFLACTEGVNEAQIRSELPFDALDDAAPPKIGCVTVVSPDIDALAASLGACYDMEFHPFDPVGFGKRGLSGAHRVRLIEGPSPLLDGIASALVSVDIMHPDVEAARAKLEAAGYPVRYSRTMASGGNAYFFGPTEQGFPLSIYPVEADAEMLGLA</sequence>
<evidence type="ECO:0000313" key="2">
    <source>
        <dbReference type="EMBL" id="MBB3982808.1"/>
    </source>
</evidence>
<feature type="domain" description="VOC" evidence="1">
    <location>
        <begin position="4"/>
        <end position="126"/>
    </location>
</feature>
<evidence type="ECO:0000313" key="3">
    <source>
        <dbReference type="Proteomes" id="UP000552757"/>
    </source>
</evidence>
<dbReference type="SUPFAM" id="SSF54593">
    <property type="entry name" value="Glyoxalase/Bleomycin resistance protein/Dihydroxybiphenyl dioxygenase"/>
    <property type="match status" value="1"/>
</dbReference>
<comment type="caution">
    <text evidence="2">The sequence shown here is derived from an EMBL/GenBank/DDBJ whole genome shotgun (WGS) entry which is preliminary data.</text>
</comment>
<organism evidence="2 3">
    <name type="scientific">Sphingobium fontiphilum</name>
    <dbReference type="NCBI Taxonomy" id="944425"/>
    <lineage>
        <taxon>Bacteria</taxon>
        <taxon>Pseudomonadati</taxon>
        <taxon>Pseudomonadota</taxon>
        <taxon>Alphaproteobacteria</taxon>
        <taxon>Sphingomonadales</taxon>
        <taxon>Sphingomonadaceae</taxon>
        <taxon>Sphingobium</taxon>
    </lineage>
</organism>
<dbReference type="PROSITE" id="PS51819">
    <property type="entry name" value="VOC"/>
    <property type="match status" value="2"/>
</dbReference>
<evidence type="ECO:0000259" key="1">
    <source>
        <dbReference type="PROSITE" id="PS51819"/>
    </source>
</evidence>
<dbReference type="Gene3D" id="3.10.180.10">
    <property type="entry name" value="2,3-Dihydroxybiphenyl 1,2-Dioxygenase, domain 1"/>
    <property type="match status" value="1"/>
</dbReference>
<dbReference type="EMBL" id="JACIEB010000005">
    <property type="protein sequence ID" value="MBB3982808.1"/>
    <property type="molecule type" value="Genomic_DNA"/>
</dbReference>
<proteinExistence type="predicted"/>
<feature type="domain" description="VOC" evidence="1">
    <location>
        <begin position="149"/>
        <end position="264"/>
    </location>
</feature>
<dbReference type="InterPro" id="IPR029068">
    <property type="entry name" value="Glyas_Bleomycin-R_OHBP_Dase"/>
</dbReference>
<dbReference type="AlphaFoldDB" id="A0A7W6DGW5"/>
<gene>
    <name evidence="2" type="ORF">GGR44_002474</name>
</gene>
<name>A0A7W6DGW5_9SPHN</name>
<dbReference type="Proteomes" id="UP000552757">
    <property type="component" value="Unassembled WGS sequence"/>
</dbReference>